<evidence type="ECO:0000256" key="5">
    <source>
        <dbReference type="SAM" id="SignalP"/>
    </source>
</evidence>
<keyword evidence="3" id="KW-0442">Lipid degradation</keyword>
<dbReference type="EMBL" id="LUHQ01000004">
    <property type="protein sequence ID" value="OAO98067.1"/>
    <property type="molecule type" value="Genomic_DNA"/>
</dbReference>
<dbReference type="Gene3D" id="3.40.50.1110">
    <property type="entry name" value="SGNH hydrolase"/>
    <property type="match status" value="1"/>
</dbReference>
<dbReference type="GO" id="GO:0016788">
    <property type="term" value="F:hydrolase activity, acting on ester bonds"/>
    <property type="evidence" value="ECO:0007669"/>
    <property type="project" value="InterPro"/>
</dbReference>
<evidence type="ECO:0000313" key="7">
    <source>
        <dbReference type="EMBL" id="OAO98067.1"/>
    </source>
</evidence>
<dbReference type="GO" id="GO:0016042">
    <property type="term" value="P:lipid catabolic process"/>
    <property type="evidence" value="ECO:0007669"/>
    <property type="project" value="UniProtKB-KW"/>
</dbReference>
<keyword evidence="2" id="KW-0378">Hydrolase</keyword>
<evidence type="ECO:0000313" key="9">
    <source>
        <dbReference type="Proteomes" id="UP000078284"/>
    </source>
</evidence>
<dbReference type="EMBL" id="CACSHJ010000095">
    <property type="protein sequence ID" value="CAA0396841.1"/>
    <property type="molecule type" value="Genomic_DNA"/>
</dbReference>
<dbReference type="InterPro" id="IPR001087">
    <property type="entry name" value="GDSL"/>
</dbReference>
<evidence type="ECO:0000313" key="11">
    <source>
        <dbReference type="Proteomes" id="UP000434276"/>
    </source>
</evidence>
<dbReference type="RefSeq" id="NP_194607.1">
    <property type="nucleotide sequence ID" value="NM_119022.3"/>
</dbReference>
<accession>A0A5S9XWU9</accession>
<dbReference type="PANTHER" id="PTHR45648:SF157">
    <property type="entry name" value="GDSL ESTERASE_LIPASE"/>
    <property type="match status" value="1"/>
</dbReference>
<evidence type="ECO:0000256" key="4">
    <source>
        <dbReference type="ARBA" id="ARBA00023098"/>
    </source>
</evidence>
<dbReference type="Proteomes" id="UP000426265">
    <property type="component" value="Unassembled WGS sequence"/>
</dbReference>
<organism evidence="7 9">
    <name type="scientific">Arabidopsis thaliana</name>
    <name type="common">Mouse-ear cress</name>
    <dbReference type="NCBI Taxonomy" id="3702"/>
    <lineage>
        <taxon>Eukaryota</taxon>
        <taxon>Viridiplantae</taxon>
        <taxon>Streptophyta</taxon>
        <taxon>Embryophyta</taxon>
        <taxon>Tracheophyta</taxon>
        <taxon>Spermatophyta</taxon>
        <taxon>Magnoliopsida</taxon>
        <taxon>eudicotyledons</taxon>
        <taxon>Gunneridae</taxon>
        <taxon>Pentapetalae</taxon>
        <taxon>rosids</taxon>
        <taxon>malvids</taxon>
        <taxon>Brassicales</taxon>
        <taxon>Brassicaceae</taxon>
        <taxon>Camelineae</taxon>
        <taxon>Arabidopsis</taxon>
    </lineage>
</organism>
<dbReference type="InterPro" id="IPR035669">
    <property type="entry name" value="SGNH_plant_lipase-like"/>
</dbReference>
<protein>
    <submittedName>
        <fullName evidence="7">Uncharacterized protein</fullName>
    </submittedName>
</protein>
<dbReference type="SUPFAM" id="SSF52266">
    <property type="entry name" value="SGNH hydrolase"/>
    <property type="match status" value="1"/>
</dbReference>
<feature type="chain" id="PRO_5038213793" evidence="5">
    <location>
        <begin position="29"/>
        <end position="367"/>
    </location>
</feature>
<dbReference type="Proteomes" id="UP000434276">
    <property type="component" value="Unassembled WGS sequence"/>
</dbReference>
<reference evidence="6 11" key="3">
    <citation type="submission" date="2019-12" db="EMBL/GenBank/DDBJ databases">
        <authorList>
            <person name="Jiao W.-B."/>
            <person name="Schneeberger K."/>
        </authorList>
    </citation>
    <scope>NUCLEOTIDE SEQUENCE [LARGE SCALE GENOMIC DNA]</scope>
    <source>
        <strain evidence="10">cv. An-1</strain>
        <strain evidence="11">cv. C24</strain>
    </source>
</reference>
<comment type="similarity">
    <text evidence="1">Belongs to the 'GDSL' lipolytic enzyme family.</text>
</comment>
<evidence type="ECO:0000313" key="10">
    <source>
        <dbReference type="Proteomes" id="UP000426265"/>
    </source>
</evidence>
<evidence type="ECO:0000313" key="8">
    <source>
        <dbReference type="EMBL" id="VYS64256.1"/>
    </source>
</evidence>
<evidence type="ECO:0000256" key="2">
    <source>
        <dbReference type="ARBA" id="ARBA00022801"/>
    </source>
</evidence>
<gene>
    <name evidence="7" type="ordered locus">AXX17_At4g33130</name>
    <name evidence="8" type="ORF">AN1_LOCUS19667</name>
    <name evidence="6" type="ORF">C24_LOCUS19560</name>
</gene>
<dbReference type="EMBL" id="CACRSJ010000109">
    <property type="protein sequence ID" value="VYS64256.1"/>
    <property type="molecule type" value="Genomic_DNA"/>
</dbReference>
<keyword evidence="5" id="KW-0732">Signal</keyword>
<evidence type="ECO:0000313" key="6">
    <source>
        <dbReference type="EMBL" id="CAA0396841.1"/>
    </source>
</evidence>
<dbReference type="KEGG" id="ath:AT4G28780"/>
<dbReference type="Pfam" id="PF00657">
    <property type="entry name" value="Lipase_GDSL"/>
    <property type="match status" value="1"/>
</dbReference>
<dbReference type="OMA" id="YNGIGIC"/>
<reference evidence="7" key="2">
    <citation type="submission" date="2016-03" db="EMBL/GenBank/DDBJ databases">
        <title>Full-length assembly of Arabidopsis thaliana Ler reveals the complement of translocations and inversions.</title>
        <authorList>
            <person name="Zapata L."/>
            <person name="Schneeberger K."/>
            <person name="Ossowski S."/>
        </authorList>
    </citation>
    <scope>NUCLEOTIDE SEQUENCE [LARGE SCALE GENOMIC DNA]</scope>
    <source>
        <tissue evidence="7">Leaf</tissue>
    </source>
</reference>
<evidence type="ECO:0000256" key="1">
    <source>
        <dbReference type="ARBA" id="ARBA00008668"/>
    </source>
</evidence>
<proteinExistence type="inferred from homology"/>
<dbReference type="Proteomes" id="UP000078284">
    <property type="component" value="Chromosome 4"/>
</dbReference>
<dbReference type="InterPro" id="IPR051058">
    <property type="entry name" value="GDSL_Est/Lipase"/>
</dbReference>
<dbReference type="ExpressionAtlas" id="A0A178UXD1">
    <property type="expression patterns" value="baseline and differential"/>
</dbReference>
<accession>A0A178UXD1</accession>
<name>A0A178UXD1_ARATH</name>
<feature type="signal peptide" evidence="5">
    <location>
        <begin position="1"/>
        <end position="28"/>
    </location>
</feature>
<dbReference type="SMR" id="A0A178UXD1"/>
<dbReference type="AlphaFoldDB" id="A0A178UXD1"/>
<sequence length="367" mass="39897">MSTFLLTWIIMTVALSVTLFLMPQQTNAARAFFVFGDSLVDSGNNNYLVTTARADSPPYGIDYPTGRPTGRFSNGLNLPDIISEQIGSEPTLPILSPELTGEKLLIGANFASAGIGILNDTGVQFLNILRIGRQFELFQEYQERVSEIIGSDKTQQLVNGALVLMTLGGNDFVNNYFFPISTRRRQSSLGEFSQLLISEYKKILTSLYELGARRVMVTGTGPLGCVPAELASSGSVNGECAPEAQQAAAIFNPLLVQMLQGLNREIGSDVFIGANAFNTNADFINNPQRFGFVTSKVACCGQGAYNGQGVCTPLSTLCSDRNAYAFWDPFHPTEKATRLIVQQIMTGSVEYMNPMNLSTIMALDSRI</sequence>
<dbReference type="OrthoDB" id="1600564at2759"/>
<dbReference type="PANTHER" id="PTHR45648">
    <property type="entry name" value="GDSL LIPASE/ACYLHYDROLASE FAMILY PROTEIN (AFU_ORTHOLOGUE AFUA_4G14700)"/>
    <property type="match status" value="1"/>
</dbReference>
<keyword evidence="4" id="KW-0443">Lipid metabolism</keyword>
<dbReference type="CDD" id="cd01837">
    <property type="entry name" value="SGNH_plant_lipase_like"/>
    <property type="match status" value="1"/>
</dbReference>
<dbReference type="InterPro" id="IPR036514">
    <property type="entry name" value="SGNH_hydro_sf"/>
</dbReference>
<reference evidence="9" key="1">
    <citation type="journal article" date="2016" name="Proc. Natl. Acad. Sci. U.S.A.">
        <title>Chromosome-level assembly of Arabidopsis thaliana Ler reveals the extent of translocation and inversion polymorphisms.</title>
        <authorList>
            <person name="Zapata L."/>
            <person name="Ding J."/>
            <person name="Willing E.M."/>
            <person name="Hartwig B."/>
            <person name="Bezdan D."/>
            <person name="Jiao W.B."/>
            <person name="Patel V."/>
            <person name="Velikkakam James G."/>
            <person name="Koornneef M."/>
            <person name="Ossowski S."/>
            <person name="Schneeberger K."/>
        </authorList>
    </citation>
    <scope>NUCLEOTIDE SEQUENCE [LARGE SCALE GENOMIC DNA]</scope>
    <source>
        <strain evidence="9">cv. Landsberg erecta</strain>
    </source>
</reference>
<evidence type="ECO:0000256" key="3">
    <source>
        <dbReference type="ARBA" id="ARBA00022963"/>
    </source>
</evidence>